<protein>
    <submittedName>
        <fullName evidence="2">Uncharacterized protein</fullName>
    </submittedName>
</protein>
<keyword evidence="3" id="KW-1185">Reference proteome</keyword>
<name>A0AAV4YCJ1_CAEEX</name>
<reference evidence="2 3" key="1">
    <citation type="submission" date="2021-06" db="EMBL/GenBank/DDBJ databases">
        <title>Caerostris extrusa draft genome.</title>
        <authorList>
            <person name="Kono N."/>
            <person name="Arakawa K."/>
        </authorList>
    </citation>
    <scope>NUCLEOTIDE SEQUENCE [LARGE SCALE GENOMIC DNA]</scope>
</reference>
<feature type="region of interest" description="Disordered" evidence="1">
    <location>
        <begin position="1"/>
        <end position="44"/>
    </location>
</feature>
<organism evidence="2 3">
    <name type="scientific">Caerostris extrusa</name>
    <name type="common">Bark spider</name>
    <name type="synonym">Caerostris bankana</name>
    <dbReference type="NCBI Taxonomy" id="172846"/>
    <lineage>
        <taxon>Eukaryota</taxon>
        <taxon>Metazoa</taxon>
        <taxon>Ecdysozoa</taxon>
        <taxon>Arthropoda</taxon>
        <taxon>Chelicerata</taxon>
        <taxon>Arachnida</taxon>
        <taxon>Araneae</taxon>
        <taxon>Araneomorphae</taxon>
        <taxon>Entelegynae</taxon>
        <taxon>Araneoidea</taxon>
        <taxon>Araneidae</taxon>
        <taxon>Caerostris</taxon>
    </lineage>
</organism>
<evidence type="ECO:0000256" key="1">
    <source>
        <dbReference type="SAM" id="MobiDB-lite"/>
    </source>
</evidence>
<gene>
    <name evidence="2" type="ORF">CEXT_21061</name>
</gene>
<accession>A0AAV4YCJ1</accession>
<proteinExistence type="predicted"/>
<sequence>MKGRKEGGGREGRKEGMKEGEMDGGKEGRNEGKIEEGGEGKKEGWMDGWMDGWNIAITKFHDTQSHEGSTDGVKGVFPVLPFTAAMRDEYCYKTYKVLPRRDYLDVQ</sequence>
<dbReference type="AlphaFoldDB" id="A0AAV4YCJ1"/>
<evidence type="ECO:0000313" key="3">
    <source>
        <dbReference type="Proteomes" id="UP001054945"/>
    </source>
</evidence>
<dbReference type="EMBL" id="BPLR01019168">
    <property type="protein sequence ID" value="GIZ04932.1"/>
    <property type="molecule type" value="Genomic_DNA"/>
</dbReference>
<dbReference type="Proteomes" id="UP001054945">
    <property type="component" value="Unassembled WGS sequence"/>
</dbReference>
<evidence type="ECO:0000313" key="2">
    <source>
        <dbReference type="EMBL" id="GIZ04932.1"/>
    </source>
</evidence>
<comment type="caution">
    <text evidence="2">The sequence shown here is derived from an EMBL/GenBank/DDBJ whole genome shotgun (WGS) entry which is preliminary data.</text>
</comment>